<sequence>MWTPPSFNCSVVRLTLRHKCVGSHAIAGLLFKNGHPMGHTQTRNPERKRRKGCSCVSFDPSVVRGVVCLSGGVMSRLLPKNSILFEEIPLKILGQGFDRADWHGKPKIKRLNLPVLLFNTSQIEYFRTRRRRLF</sequence>
<evidence type="ECO:0000313" key="1">
    <source>
        <dbReference type="EMBL" id="GIY15404.1"/>
    </source>
</evidence>
<comment type="caution">
    <text evidence="1">The sequence shown here is derived from an EMBL/GenBank/DDBJ whole genome shotgun (WGS) entry which is preliminary data.</text>
</comment>
<dbReference type="EMBL" id="BPLQ01005523">
    <property type="protein sequence ID" value="GIY15404.1"/>
    <property type="molecule type" value="Genomic_DNA"/>
</dbReference>
<dbReference type="AlphaFoldDB" id="A0AAV4R321"/>
<proteinExistence type="predicted"/>
<organism evidence="1 2">
    <name type="scientific">Caerostris darwini</name>
    <dbReference type="NCBI Taxonomy" id="1538125"/>
    <lineage>
        <taxon>Eukaryota</taxon>
        <taxon>Metazoa</taxon>
        <taxon>Ecdysozoa</taxon>
        <taxon>Arthropoda</taxon>
        <taxon>Chelicerata</taxon>
        <taxon>Arachnida</taxon>
        <taxon>Araneae</taxon>
        <taxon>Araneomorphae</taxon>
        <taxon>Entelegynae</taxon>
        <taxon>Araneoidea</taxon>
        <taxon>Araneidae</taxon>
        <taxon>Caerostris</taxon>
    </lineage>
</organism>
<gene>
    <name evidence="1" type="ORF">CDAR_8621</name>
</gene>
<protein>
    <submittedName>
        <fullName evidence="1">Uncharacterized protein</fullName>
    </submittedName>
</protein>
<name>A0AAV4R321_9ARAC</name>
<reference evidence="1 2" key="1">
    <citation type="submission" date="2021-06" db="EMBL/GenBank/DDBJ databases">
        <title>Caerostris darwini draft genome.</title>
        <authorList>
            <person name="Kono N."/>
            <person name="Arakawa K."/>
        </authorList>
    </citation>
    <scope>NUCLEOTIDE SEQUENCE [LARGE SCALE GENOMIC DNA]</scope>
</reference>
<evidence type="ECO:0000313" key="2">
    <source>
        <dbReference type="Proteomes" id="UP001054837"/>
    </source>
</evidence>
<accession>A0AAV4R321</accession>
<keyword evidence="2" id="KW-1185">Reference proteome</keyword>
<dbReference type="Proteomes" id="UP001054837">
    <property type="component" value="Unassembled WGS sequence"/>
</dbReference>